<dbReference type="PANTHER" id="PTHR23028:SF53">
    <property type="entry name" value="ACYL_TRANSF_3 DOMAIN-CONTAINING PROTEIN"/>
    <property type="match status" value="1"/>
</dbReference>
<feature type="transmembrane region" description="Helical" evidence="1">
    <location>
        <begin position="36"/>
        <end position="54"/>
    </location>
</feature>
<sequence>MGYMAWWVVFAHSSQLTGIERILPVRVTAFMDGGEPAVNVFIMLSGFVITHLCLSERASYAQYIRERAFRIYPVYLLCLALGIATLPALLSAHSTPWSIDPHMWQVRAASEREHFAAHFLLHVSLLHGLVPDSIFPYSARTLLGPAWSLSLEWQFYLIAPLIVALVSRSRVSLVITSVVLLAMSWISRHDLIWTWQYPSMVLIPMPLFLIGILTRVFWGELGRIPVGMVLLVGIVAGMFLGALKHEFWIWTIFVAAALQESRLTPVRGLAWLAANPFVVWLGKASYSTYLVHIPLLIVAVSLAIKIGGPHVQLMVRTAVLGVLILVIPISQLLYQHVEKRFMVIGRRKIRPSFDTPTAADPAQ</sequence>
<feature type="transmembrane region" description="Helical" evidence="1">
    <location>
        <begin position="142"/>
        <end position="165"/>
    </location>
</feature>
<feature type="domain" description="Acyltransferase 3" evidence="2">
    <location>
        <begin position="6"/>
        <end position="334"/>
    </location>
</feature>
<evidence type="ECO:0000313" key="4">
    <source>
        <dbReference type="Proteomes" id="UP000076852"/>
    </source>
</evidence>
<keyword evidence="1" id="KW-0472">Membrane</keyword>
<gene>
    <name evidence="3" type="ORF">AYM40_25255</name>
</gene>
<feature type="transmembrane region" description="Helical" evidence="1">
    <location>
        <begin position="74"/>
        <end position="94"/>
    </location>
</feature>
<dbReference type="EMBL" id="CP014579">
    <property type="protein sequence ID" value="ANB75652.1"/>
    <property type="molecule type" value="Genomic_DNA"/>
</dbReference>
<evidence type="ECO:0000256" key="1">
    <source>
        <dbReference type="SAM" id="Phobius"/>
    </source>
</evidence>
<feature type="transmembrane region" description="Helical" evidence="1">
    <location>
        <begin position="289"/>
        <end position="307"/>
    </location>
</feature>
<dbReference type="InterPro" id="IPR002656">
    <property type="entry name" value="Acyl_transf_3_dom"/>
</dbReference>
<evidence type="ECO:0000313" key="3">
    <source>
        <dbReference type="EMBL" id="ANB75652.1"/>
    </source>
</evidence>
<dbReference type="Pfam" id="PF01757">
    <property type="entry name" value="Acyl_transf_3"/>
    <property type="match status" value="1"/>
</dbReference>
<dbReference type="GO" id="GO:0000271">
    <property type="term" value="P:polysaccharide biosynthetic process"/>
    <property type="evidence" value="ECO:0007669"/>
    <property type="project" value="TreeGrafter"/>
</dbReference>
<feature type="transmembrane region" description="Helical" evidence="1">
    <location>
        <begin position="171"/>
        <end position="187"/>
    </location>
</feature>
<feature type="transmembrane region" description="Helical" evidence="1">
    <location>
        <begin position="224"/>
        <end position="243"/>
    </location>
</feature>
<feature type="transmembrane region" description="Helical" evidence="1">
    <location>
        <begin position="199"/>
        <end position="218"/>
    </location>
</feature>
<dbReference type="PANTHER" id="PTHR23028">
    <property type="entry name" value="ACETYLTRANSFERASE"/>
    <property type="match status" value="1"/>
</dbReference>
<dbReference type="KEGG" id="buz:AYM40_25255"/>
<proteinExistence type="predicted"/>
<name>A0A160FS30_9BURK</name>
<dbReference type="GO" id="GO:0016020">
    <property type="term" value="C:membrane"/>
    <property type="evidence" value="ECO:0007669"/>
    <property type="project" value="TreeGrafter"/>
</dbReference>
<keyword evidence="1" id="KW-0812">Transmembrane</keyword>
<feature type="transmembrane region" description="Helical" evidence="1">
    <location>
        <begin position="313"/>
        <end position="334"/>
    </location>
</feature>
<accession>A0A160FS30</accession>
<keyword evidence="4" id="KW-1185">Reference proteome</keyword>
<reference evidence="3 4" key="1">
    <citation type="journal article" date="2016" name="Gene">
        <title>PacBio SMRT assembly of a complex multi-replicon genome reveals chlorocatechol degradative operon in a region of genome plasticity.</title>
        <authorList>
            <person name="Ricker N."/>
            <person name="Shen S.Y."/>
            <person name="Goordial J."/>
            <person name="Jin S."/>
            <person name="Fulthorpe R.R."/>
        </authorList>
    </citation>
    <scope>NUCLEOTIDE SEQUENCE [LARGE SCALE GENOMIC DNA]</scope>
    <source>
        <strain evidence="3 4">OLGA172</strain>
    </source>
</reference>
<dbReference type="STRING" id="1804984.AYM40_25255"/>
<dbReference type="Proteomes" id="UP000076852">
    <property type="component" value="Chromosome 2"/>
</dbReference>
<dbReference type="AlphaFoldDB" id="A0A160FS30"/>
<organism evidence="3 4">
    <name type="scientific">Paraburkholderia phytofirmans OLGA172</name>
    <dbReference type="NCBI Taxonomy" id="1417228"/>
    <lineage>
        <taxon>Bacteria</taxon>
        <taxon>Pseudomonadati</taxon>
        <taxon>Pseudomonadota</taxon>
        <taxon>Betaproteobacteria</taxon>
        <taxon>Burkholderiales</taxon>
        <taxon>Burkholderiaceae</taxon>
        <taxon>Paraburkholderia</taxon>
    </lineage>
</organism>
<evidence type="ECO:0000259" key="2">
    <source>
        <dbReference type="Pfam" id="PF01757"/>
    </source>
</evidence>
<keyword evidence="1" id="KW-1133">Transmembrane helix</keyword>
<dbReference type="InterPro" id="IPR050879">
    <property type="entry name" value="Acyltransferase_3"/>
</dbReference>
<dbReference type="GO" id="GO:0016747">
    <property type="term" value="F:acyltransferase activity, transferring groups other than amino-acyl groups"/>
    <property type="evidence" value="ECO:0007669"/>
    <property type="project" value="InterPro"/>
</dbReference>
<protein>
    <recommendedName>
        <fullName evidence="2">Acyltransferase 3 domain-containing protein</fullName>
    </recommendedName>
</protein>